<dbReference type="InterPro" id="IPR006600">
    <property type="entry name" value="HTH_CenpB_DNA-bd_dom"/>
</dbReference>
<evidence type="ECO:0000256" key="2">
    <source>
        <dbReference type="SAM" id="MobiDB-lite"/>
    </source>
</evidence>
<dbReference type="InterPro" id="IPR036397">
    <property type="entry name" value="RNaseH_sf"/>
</dbReference>
<feature type="compositionally biased region" description="Basic residues" evidence="2">
    <location>
        <begin position="447"/>
        <end position="472"/>
    </location>
</feature>
<dbReference type="InterPro" id="IPR004875">
    <property type="entry name" value="DDE_SF_endonuclease_dom"/>
</dbReference>
<dbReference type="EMBL" id="NBNE01014312">
    <property type="protein sequence ID" value="OWY94480.1"/>
    <property type="molecule type" value="Genomic_DNA"/>
</dbReference>
<evidence type="ECO:0000256" key="1">
    <source>
        <dbReference type="ARBA" id="ARBA00023125"/>
    </source>
</evidence>
<dbReference type="GO" id="GO:0003677">
    <property type="term" value="F:DNA binding"/>
    <property type="evidence" value="ECO:0007669"/>
    <property type="project" value="UniProtKB-KW"/>
</dbReference>
<dbReference type="PANTHER" id="PTHR19303">
    <property type="entry name" value="TRANSPOSON"/>
    <property type="match status" value="1"/>
</dbReference>
<name>A0A225UNE3_9STRA</name>
<protein>
    <submittedName>
        <fullName evidence="4">Retroelement</fullName>
    </submittedName>
</protein>
<keyword evidence="5" id="KW-1185">Reference proteome</keyword>
<dbReference type="AlphaFoldDB" id="A0A225UNE3"/>
<dbReference type="InterPro" id="IPR050863">
    <property type="entry name" value="CenT-Element_Derived"/>
</dbReference>
<dbReference type="Gene3D" id="3.30.420.10">
    <property type="entry name" value="Ribonuclease H-like superfamily/Ribonuclease H"/>
    <property type="match status" value="1"/>
</dbReference>
<dbReference type="GO" id="GO:0005634">
    <property type="term" value="C:nucleus"/>
    <property type="evidence" value="ECO:0007669"/>
    <property type="project" value="TreeGrafter"/>
</dbReference>
<organism evidence="4 5">
    <name type="scientific">Phytophthora megakarya</name>
    <dbReference type="NCBI Taxonomy" id="4795"/>
    <lineage>
        <taxon>Eukaryota</taxon>
        <taxon>Sar</taxon>
        <taxon>Stramenopiles</taxon>
        <taxon>Oomycota</taxon>
        <taxon>Peronosporomycetes</taxon>
        <taxon>Peronosporales</taxon>
        <taxon>Peronosporaceae</taxon>
        <taxon>Phytophthora</taxon>
    </lineage>
</organism>
<sequence>MVRRKPYADKDLDDAVDRVLAGELVSPVSKDTNIPRITLSDHVKRAQAGTRHQRQRPGPAPLLPDEAENSIFEWVVARQQVGHPVCRTTILRRASDISMLLYQKELTDGWYTRFMDRHPMLTNRVAQAINKVRNNVDESHVNLLFKSLTKAISDTQMDPGRIFIVDETAFKSHKKTKTVVAVRGSSNVWKTEMSTSFHMSIVACGSAHGFVVPPLFILTGKTVNVSLLSSDKTGAAVTTTESGFMNNWLFIRWLKFFAEQVPAEIKRPLLLIMDGCSSHISLEVVDMADELEIMLVCLPANSTHLFQPLDVAVFGSFKSKLQFFIDLMGSDKSDNFSIPKDAAVEMAGLAWNNCNFSANIKAGFKGCGIYPLSRERMMDCLDEFKRNGVPKEVEQHTWSQVESVVQDNILVLPPPRKSLTARKKRVTVGGQLLTRKLLEEVAATNAPKKKQKKTNKTKKPKKPAKSTGKRARSSTEAPSRTKRQKTIQAGAPETPTSLNVNSGEGETQFPSLFPPASRVVDSEESVTFVF</sequence>
<feature type="compositionally biased region" description="Polar residues" evidence="2">
    <location>
        <begin position="494"/>
        <end position="510"/>
    </location>
</feature>
<dbReference type="Proteomes" id="UP000198211">
    <property type="component" value="Unassembled WGS sequence"/>
</dbReference>
<feature type="region of interest" description="Disordered" evidence="2">
    <location>
        <begin position="440"/>
        <end position="514"/>
    </location>
</feature>
<comment type="caution">
    <text evidence="4">The sequence shown here is derived from an EMBL/GenBank/DDBJ whole genome shotgun (WGS) entry which is preliminary data.</text>
</comment>
<keyword evidence="1" id="KW-0238">DNA-binding</keyword>
<feature type="domain" description="HTH CENPB-type" evidence="3">
    <location>
        <begin position="55"/>
        <end position="124"/>
    </location>
</feature>
<evidence type="ECO:0000313" key="5">
    <source>
        <dbReference type="Proteomes" id="UP000198211"/>
    </source>
</evidence>
<evidence type="ECO:0000259" key="3">
    <source>
        <dbReference type="PROSITE" id="PS51253"/>
    </source>
</evidence>
<evidence type="ECO:0000313" key="4">
    <source>
        <dbReference type="EMBL" id="OWY94480.1"/>
    </source>
</evidence>
<accession>A0A225UNE3</accession>
<dbReference type="Pfam" id="PF03184">
    <property type="entry name" value="DDE_1"/>
    <property type="match status" value="1"/>
</dbReference>
<dbReference type="PANTHER" id="PTHR19303:SF74">
    <property type="entry name" value="POGO TRANSPOSABLE ELEMENT WITH KRAB DOMAIN"/>
    <property type="match status" value="1"/>
</dbReference>
<proteinExistence type="predicted"/>
<reference evidence="5" key="1">
    <citation type="submission" date="2017-03" db="EMBL/GenBank/DDBJ databases">
        <title>Phytopthora megakarya and P. palmivora, two closely related causual agents of cacao black pod achieved similar genome size and gene model numbers by different mechanisms.</title>
        <authorList>
            <person name="Ali S."/>
            <person name="Shao J."/>
            <person name="Larry D.J."/>
            <person name="Kronmiller B."/>
            <person name="Shen D."/>
            <person name="Strem M.D."/>
            <person name="Melnick R.L."/>
            <person name="Guiltinan M.J."/>
            <person name="Tyler B.M."/>
            <person name="Meinhardt L.W."/>
            <person name="Bailey B.A."/>
        </authorList>
    </citation>
    <scope>NUCLEOTIDE SEQUENCE [LARGE SCALE GENOMIC DNA]</scope>
    <source>
        <strain evidence="5">zdho120</strain>
    </source>
</reference>
<gene>
    <name evidence="4" type="ORF">PHMEG_00035772</name>
</gene>
<feature type="region of interest" description="Disordered" evidence="2">
    <location>
        <begin position="39"/>
        <end position="63"/>
    </location>
</feature>
<dbReference type="PROSITE" id="PS51253">
    <property type="entry name" value="HTH_CENPB"/>
    <property type="match status" value="1"/>
</dbReference>
<dbReference type="OrthoDB" id="78733at2759"/>